<keyword evidence="3 4" id="KW-0067">ATP-binding</keyword>
<dbReference type="GO" id="GO:0016874">
    <property type="term" value="F:ligase activity"/>
    <property type="evidence" value="ECO:0007669"/>
    <property type="project" value="UniProtKB-KW"/>
</dbReference>
<keyword evidence="2 4" id="KW-0547">Nucleotide-binding</keyword>
<proteinExistence type="predicted"/>
<evidence type="ECO:0000256" key="3">
    <source>
        <dbReference type="ARBA" id="ARBA00022840"/>
    </source>
</evidence>
<evidence type="ECO:0000313" key="7">
    <source>
        <dbReference type="Proteomes" id="UP001178662"/>
    </source>
</evidence>
<dbReference type="PANTHER" id="PTHR43585">
    <property type="entry name" value="FUMIPYRROLE BIOSYNTHESIS PROTEIN C"/>
    <property type="match status" value="1"/>
</dbReference>
<dbReference type="Gene3D" id="3.30.470.20">
    <property type="entry name" value="ATP-grasp fold, B domain"/>
    <property type="match status" value="1"/>
</dbReference>
<dbReference type="InterPro" id="IPR011761">
    <property type="entry name" value="ATP-grasp"/>
</dbReference>
<gene>
    <name evidence="6" type="ORF">P0Y55_03040</name>
</gene>
<dbReference type="PANTHER" id="PTHR43585:SF2">
    <property type="entry name" value="ATP-GRASP ENZYME FSQD"/>
    <property type="match status" value="1"/>
</dbReference>
<dbReference type="PROSITE" id="PS50975">
    <property type="entry name" value="ATP_GRASP"/>
    <property type="match status" value="1"/>
</dbReference>
<reference evidence="6" key="1">
    <citation type="submission" date="2023-03" db="EMBL/GenBank/DDBJ databases">
        <title>Andean soil-derived lignocellulolytic bacterial consortium as a source of novel taxa and putative plastic-active enzymes.</title>
        <authorList>
            <person name="Diaz-Garcia L."/>
            <person name="Chuvochina M."/>
            <person name="Feuerriegel G."/>
            <person name="Bunk B."/>
            <person name="Sproer C."/>
            <person name="Streit W.R."/>
            <person name="Rodriguez L.M."/>
            <person name="Overmann J."/>
            <person name="Jimenez D.J."/>
        </authorList>
    </citation>
    <scope>NUCLEOTIDE SEQUENCE</scope>
    <source>
        <strain evidence="6">MAG 2441</strain>
    </source>
</reference>
<protein>
    <submittedName>
        <fullName evidence="6">ATP-grasp domain-containing protein</fullName>
    </submittedName>
</protein>
<evidence type="ECO:0000256" key="2">
    <source>
        <dbReference type="ARBA" id="ARBA00022741"/>
    </source>
</evidence>
<dbReference type="GO" id="GO:0046872">
    <property type="term" value="F:metal ion binding"/>
    <property type="evidence" value="ECO:0007669"/>
    <property type="project" value="InterPro"/>
</dbReference>
<dbReference type="Gene3D" id="3.40.50.20">
    <property type="match status" value="1"/>
</dbReference>
<organism evidence="6 7">
    <name type="scientific">Candidatus Cohnella colombiensis</name>
    <dbReference type="NCBI Taxonomy" id="3121368"/>
    <lineage>
        <taxon>Bacteria</taxon>
        <taxon>Bacillati</taxon>
        <taxon>Bacillota</taxon>
        <taxon>Bacilli</taxon>
        <taxon>Bacillales</taxon>
        <taxon>Paenibacillaceae</taxon>
        <taxon>Cohnella</taxon>
    </lineage>
</organism>
<dbReference type="Pfam" id="PF15632">
    <property type="entry name" value="ATPgrasp_Ter"/>
    <property type="match status" value="1"/>
</dbReference>
<evidence type="ECO:0000256" key="1">
    <source>
        <dbReference type="ARBA" id="ARBA00022598"/>
    </source>
</evidence>
<dbReference type="PIRSF" id="PIRSF029120">
    <property type="entry name" value="UCP029120"/>
    <property type="match status" value="1"/>
</dbReference>
<name>A0AA95JB35_9BACL</name>
<evidence type="ECO:0000313" key="6">
    <source>
        <dbReference type="EMBL" id="WEK55073.1"/>
    </source>
</evidence>
<dbReference type="PROSITE" id="PS00867">
    <property type="entry name" value="CPSASE_2"/>
    <property type="match status" value="1"/>
</dbReference>
<dbReference type="EMBL" id="CP119317">
    <property type="protein sequence ID" value="WEK55073.1"/>
    <property type="molecule type" value="Genomic_DNA"/>
</dbReference>
<keyword evidence="1" id="KW-0436">Ligase</keyword>
<dbReference type="Proteomes" id="UP001178662">
    <property type="component" value="Chromosome"/>
</dbReference>
<dbReference type="AlphaFoldDB" id="A0AA95JB35"/>
<evidence type="ECO:0000256" key="4">
    <source>
        <dbReference type="PROSITE-ProRule" id="PRU00409"/>
    </source>
</evidence>
<keyword evidence="7" id="KW-1185">Reference proteome</keyword>
<dbReference type="InterPro" id="IPR005479">
    <property type="entry name" value="CPAse_ATP-bd"/>
</dbReference>
<feature type="domain" description="ATP-grasp" evidence="5">
    <location>
        <begin position="122"/>
        <end position="315"/>
    </location>
</feature>
<accession>A0AA95JB35</accession>
<evidence type="ECO:0000259" key="5">
    <source>
        <dbReference type="PROSITE" id="PS50975"/>
    </source>
</evidence>
<dbReference type="InterPro" id="IPR011226">
    <property type="entry name" value="ATP-grasp_fam"/>
</dbReference>
<dbReference type="InterPro" id="IPR052032">
    <property type="entry name" value="ATP-dep_AA_Ligase"/>
</dbReference>
<sequence>MQTKVRVWFNRWFSVAYHYMNAIRNNPDGIAVEIYGTHPDIRHMSLQACDYAEVEPVLDDDAYVDFCVNFCKQHKIDVFIPRLKMLQIAKAIHLFDEIGTKVIVCRDVSLLEQLMDKSLFYESVREKDVMVVPDYYVVNDGEGFKHAYEKLIARGHRVCIKPTNGEGGVGFRIIDNNRDPFADLLGVSNKYVSYEEVSRILSGVGKFDDLMVMELLDGLEYSIDCLSDPEGNLLAAVPRRKAGGRLRLMENVPELIDIAKRVANTYKIPYNFNIQMKYREGVPKLLEINPRMSGGLHVTCLTGINFPYLAVKLALGERVDVQSPRYNLLASHVEMPMLMKDVSNN</sequence>
<dbReference type="GO" id="GO:0005524">
    <property type="term" value="F:ATP binding"/>
    <property type="evidence" value="ECO:0007669"/>
    <property type="project" value="UniProtKB-UniRule"/>
</dbReference>
<dbReference type="SUPFAM" id="SSF56059">
    <property type="entry name" value="Glutathione synthetase ATP-binding domain-like"/>
    <property type="match status" value="1"/>
</dbReference>